<keyword evidence="1" id="KW-0175">Coiled coil</keyword>
<accession>A0A445DRZ2</accession>
<dbReference type="EMBL" id="SDMP01000003">
    <property type="protein sequence ID" value="RYR65907.1"/>
    <property type="molecule type" value="Genomic_DNA"/>
</dbReference>
<sequence length="82" mass="9634">MEWSSRKFKRANKEIERKKRELHLIQEAGAQKEKIYQVIQIINKYTEASGQRINTDKSGLIFGRLVSIQRRVNIEEITGMNS</sequence>
<evidence type="ECO:0000313" key="2">
    <source>
        <dbReference type="EMBL" id="RYR65907.1"/>
    </source>
</evidence>
<dbReference type="Proteomes" id="UP000289738">
    <property type="component" value="Chromosome A03"/>
</dbReference>
<evidence type="ECO:0000256" key="1">
    <source>
        <dbReference type="SAM" id="Coils"/>
    </source>
</evidence>
<reference evidence="2 3" key="1">
    <citation type="submission" date="2019-01" db="EMBL/GenBank/DDBJ databases">
        <title>Sequencing of cultivated peanut Arachis hypogaea provides insights into genome evolution and oil improvement.</title>
        <authorList>
            <person name="Chen X."/>
        </authorList>
    </citation>
    <scope>NUCLEOTIDE SEQUENCE [LARGE SCALE GENOMIC DNA]</scope>
    <source>
        <strain evidence="3">cv. Fuhuasheng</strain>
        <tissue evidence="2">Leaves</tissue>
    </source>
</reference>
<keyword evidence="3" id="KW-1185">Reference proteome</keyword>
<name>A0A445DRZ2_ARAHY</name>
<feature type="coiled-coil region" evidence="1">
    <location>
        <begin position="1"/>
        <end position="28"/>
    </location>
</feature>
<gene>
    <name evidence="2" type="ORF">Ahy_A03g011828</name>
</gene>
<protein>
    <submittedName>
        <fullName evidence="2">Uncharacterized protein</fullName>
    </submittedName>
</protein>
<organism evidence="2 3">
    <name type="scientific">Arachis hypogaea</name>
    <name type="common">Peanut</name>
    <dbReference type="NCBI Taxonomy" id="3818"/>
    <lineage>
        <taxon>Eukaryota</taxon>
        <taxon>Viridiplantae</taxon>
        <taxon>Streptophyta</taxon>
        <taxon>Embryophyta</taxon>
        <taxon>Tracheophyta</taxon>
        <taxon>Spermatophyta</taxon>
        <taxon>Magnoliopsida</taxon>
        <taxon>eudicotyledons</taxon>
        <taxon>Gunneridae</taxon>
        <taxon>Pentapetalae</taxon>
        <taxon>rosids</taxon>
        <taxon>fabids</taxon>
        <taxon>Fabales</taxon>
        <taxon>Fabaceae</taxon>
        <taxon>Papilionoideae</taxon>
        <taxon>50 kb inversion clade</taxon>
        <taxon>dalbergioids sensu lato</taxon>
        <taxon>Dalbergieae</taxon>
        <taxon>Pterocarpus clade</taxon>
        <taxon>Arachis</taxon>
    </lineage>
</organism>
<dbReference type="AlphaFoldDB" id="A0A445DRZ2"/>
<evidence type="ECO:0000313" key="3">
    <source>
        <dbReference type="Proteomes" id="UP000289738"/>
    </source>
</evidence>
<proteinExistence type="predicted"/>
<comment type="caution">
    <text evidence="2">The sequence shown here is derived from an EMBL/GenBank/DDBJ whole genome shotgun (WGS) entry which is preliminary data.</text>
</comment>